<dbReference type="Pfam" id="PF13304">
    <property type="entry name" value="AAA_21"/>
    <property type="match status" value="1"/>
</dbReference>
<dbReference type="GO" id="GO:0005524">
    <property type="term" value="F:ATP binding"/>
    <property type="evidence" value="ECO:0007669"/>
    <property type="project" value="InterPro"/>
</dbReference>
<dbReference type="EMBL" id="VFQF01000002">
    <property type="protein sequence ID" value="TQN45583.1"/>
    <property type="molecule type" value="Genomic_DNA"/>
</dbReference>
<dbReference type="Proteomes" id="UP000320085">
    <property type="component" value="Unassembled WGS sequence"/>
</dbReference>
<proteinExistence type="predicted"/>
<comment type="caution">
    <text evidence="2">The sequence shown here is derived from an EMBL/GenBank/DDBJ whole genome shotgun (WGS) entry which is preliminary data.</text>
</comment>
<dbReference type="InterPro" id="IPR051396">
    <property type="entry name" value="Bact_Antivir_Def_Nuclease"/>
</dbReference>
<dbReference type="GO" id="GO:0016887">
    <property type="term" value="F:ATP hydrolysis activity"/>
    <property type="evidence" value="ECO:0007669"/>
    <property type="project" value="InterPro"/>
</dbReference>
<evidence type="ECO:0000259" key="1">
    <source>
        <dbReference type="Pfam" id="PF13304"/>
    </source>
</evidence>
<evidence type="ECO:0000313" key="2">
    <source>
        <dbReference type="EMBL" id="TQN45583.1"/>
    </source>
</evidence>
<dbReference type="InterPro" id="IPR027417">
    <property type="entry name" value="P-loop_NTPase"/>
</dbReference>
<evidence type="ECO:0000313" key="3">
    <source>
        <dbReference type="Proteomes" id="UP000320085"/>
    </source>
</evidence>
<accession>A0A543PND7</accession>
<dbReference type="InterPro" id="IPR003959">
    <property type="entry name" value="ATPase_AAA_core"/>
</dbReference>
<dbReference type="PANTHER" id="PTHR43581:SF3">
    <property type="entry name" value="AAA+ ATPASE DOMAIN-CONTAINING PROTEIN"/>
    <property type="match status" value="1"/>
</dbReference>
<gene>
    <name evidence="2" type="ORF">FHX52_2280</name>
</gene>
<protein>
    <submittedName>
        <fullName evidence="2">Putative AbiEii toxin of type IV toxin-antitoxin system</fullName>
    </submittedName>
</protein>
<dbReference type="AlphaFoldDB" id="A0A543PND7"/>
<sequence length="560" mass="62816">MTFGEGAYLVGPNNAGKSTLLTAIRTADVLLRQAYRRSPAVRCQHHDRTVVAHPLSLNDFPALRDSLRHEFGNSEASLRLTWVSGAILTCVWPAEVVEEDPFFYLERMPGMQVRSAADARAAFPPLGVIPILSPVEHSEALLTEKYVSSSVATRLSSRHFRNHLRLLQSSGELHNFLKWASPWLTDITFDRLGQHLSDEGQILEAYFFEAGSRVPKELVWAGDGVQIWLQLLFHIYRVGACATIVLDEPEVYLHPDLQRRLVQLLESTGKQLVVATHSSEMVAEADSRLVTLVDKSRRRARRARTEGDLEVLSGALGTAFNLRLAKALRSRVAFFVEGKDMSILRRISNLIGCKRLAREDGVTVVPLQGYSRWTQVEPFAWLCRELLPEALKISVVLDRDYRSDSTVDKVERQFQAAGMQAHVWRRKELESYLISAPVISRVSGASVDDIVVMLNEVTASMENDVFGRMLDERLREQVSASRHAVSVTTDFKQSFDGLWAEEDFRLRMCPPKQIISALNSRLQPNGLKTLSSSSLARALRVGDVDPEMSLMLRAVESAVD</sequence>
<dbReference type="Gene3D" id="3.40.50.300">
    <property type="entry name" value="P-loop containing nucleotide triphosphate hydrolases"/>
    <property type="match status" value="1"/>
</dbReference>
<dbReference type="PANTHER" id="PTHR43581">
    <property type="entry name" value="ATP/GTP PHOSPHATASE"/>
    <property type="match status" value="1"/>
</dbReference>
<name>A0A543PND7_9MICO</name>
<feature type="domain" description="ATPase AAA-type core" evidence="1">
    <location>
        <begin position="162"/>
        <end position="280"/>
    </location>
</feature>
<dbReference type="SUPFAM" id="SSF52540">
    <property type="entry name" value="P-loop containing nucleoside triphosphate hydrolases"/>
    <property type="match status" value="1"/>
</dbReference>
<organism evidence="2 3">
    <name type="scientific">Humibacillus xanthopallidus</name>
    <dbReference type="NCBI Taxonomy" id="412689"/>
    <lineage>
        <taxon>Bacteria</taxon>
        <taxon>Bacillati</taxon>
        <taxon>Actinomycetota</taxon>
        <taxon>Actinomycetes</taxon>
        <taxon>Micrococcales</taxon>
        <taxon>Intrasporangiaceae</taxon>
        <taxon>Humibacillus</taxon>
    </lineage>
</organism>
<reference evidence="2 3" key="1">
    <citation type="submission" date="2019-06" db="EMBL/GenBank/DDBJ databases">
        <title>Sequencing the genomes of 1000 actinobacteria strains.</title>
        <authorList>
            <person name="Klenk H.-P."/>
        </authorList>
    </citation>
    <scope>NUCLEOTIDE SEQUENCE [LARGE SCALE GENOMIC DNA]</scope>
    <source>
        <strain evidence="2 3">DSM 21776</strain>
    </source>
</reference>